<gene>
    <name evidence="12" type="ORF">PHLCEN_2v11553</name>
</gene>
<dbReference type="Proteomes" id="UP000186601">
    <property type="component" value="Unassembled WGS sequence"/>
</dbReference>
<evidence type="ECO:0000256" key="10">
    <source>
        <dbReference type="ARBA" id="ARBA00023033"/>
    </source>
</evidence>
<sequence length="277" mass="31834">MSLSVWDFLAVIIALVIVRWLHVQRTGAKASNLPHPPGPPGLPLIGNLRDIPPNPAWLTYRQWSREYCSALVRLNVFGNNIVVVNSLEAVTDLLEKRSSVYSDRPEMTMLNELCGFGWGLAFQRYNTEWRDARRVFHQEFHPQAVRRFRDTEEKSTHQFLRNLLDHPDDVMAHLRLMAGSEIMRIAYGINVESKDDPYIVTAEHAVGSITATTNAGSYLVDTLPFLKHIPEWFPGATFKREAKIWRKSVMKMLYRPFDVVKKRMASTLATLFPDVRD</sequence>
<evidence type="ECO:0000256" key="2">
    <source>
        <dbReference type="ARBA" id="ARBA00004167"/>
    </source>
</evidence>
<evidence type="ECO:0000256" key="7">
    <source>
        <dbReference type="ARBA" id="ARBA00022989"/>
    </source>
</evidence>
<keyword evidence="13" id="KW-1185">Reference proteome</keyword>
<keyword evidence="10" id="KW-0503">Monooxygenase</keyword>
<dbReference type="InterPro" id="IPR036396">
    <property type="entry name" value="Cyt_P450_sf"/>
</dbReference>
<evidence type="ECO:0000313" key="12">
    <source>
        <dbReference type="EMBL" id="PSR72560.1"/>
    </source>
</evidence>
<keyword evidence="8" id="KW-0560">Oxidoreductase</keyword>
<dbReference type="Pfam" id="PF00067">
    <property type="entry name" value="p450"/>
    <property type="match status" value="1"/>
</dbReference>
<dbReference type="STRING" id="98765.A0A2R6NJK1"/>
<accession>A0A2R6NJK1</accession>
<proteinExistence type="inferred from homology"/>
<keyword evidence="9" id="KW-0408">Iron</keyword>
<dbReference type="AlphaFoldDB" id="A0A2R6NJK1"/>
<dbReference type="EMBL" id="MLYV02001153">
    <property type="protein sequence ID" value="PSR72560.1"/>
    <property type="molecule type" value="Genomic_DNA"/>
</dbReference>
<evidence type="ECO:0000256" key="9">
    <source>
        <dbReference type="ARBA" id="ARBA00023004"/>
    </source>
</evidence>
<evidence type="ECO:0000256" key="1">
    <source>
        <dbReference type="ARBA" id="ARBA00001971"/>
    </source>
</evidence>
<comment type="cofactor">
    <cofactor evidence="1">
        <name>heme</name>
        <dbReference type="ChEBI" id="CHEBI:30413"/>
    </cofactor>
</comment>
<evidence type="ECO:0000256" key="5">
    <source>
        <dbReference type="ARBA" id="ARBA00022692"/>
    </source>
</evidence>
<comment type="caution">
    <text evidence="12">The sequence shown here is derived from an EMBL/GenBank/DDBJ whole genome shotgun (WGS) entry which is preliminary data.</text>
</comment>
<comment type="similarity">
    <text evidence="3">Belongs to the cytochrome P450 family.</text>
</comment>
<dbReference type="GO" id="GO:0005506">
    <property type="term" value="F:iron ion binding"/>
    <property type="evidence" value="ECO:0007669"/>
    <property type="project" value="InterPro"/>
</dbReference>
<keyword evidence="5" id="KW-0812">Transmembrane</keyword>
<keyword evidence="4" id="KW-0349">Heme</keyword>
<dbReference type="InterPro" id="IPR050364">
    <property type="entry name" value="Cytochrome_P450_fung"/>
</dbReference>
<dbReference type="PANTHER" id="PTHR46300:SF7">
    <property type="entry name" value="P450, PUTATIVE (EUROFUNG)-RELATED"/>
    <property type="match status" value="1"/>
</dbReference>
<dbReference type="GO" id="GO:0004497">
    <property type="term" value="F:monooxygenase activity"/>
    <property type="evidence" value="ECO:0007669"/>
    <property type="project" value="UniProtKB-KW"/>
</dbReference>
<evidence type="ECO:0000256" key="6">
    <source>
        <dbReference type="ARBA" id="ARBA00022723"/>
    </source>
</evidence>
<comment type="subcellular location">
    <subcellularLocation>
        <location evidence="2">Membrane</location>
        <topology evidence="2">Single-pass membrane protein</topology>
    </subcellularLocation>
</comment>
<name>A0A2R6NJK1_9APHY</name>
<keyword evidence="7" id="KW-1133">Transmembrane helix</keyword>
<evidence type="ECO:0008006" key="14">
    <source>
        <dbReference type="Google" id="ProtNLM"/>
    </source>
</evidence>
<dbReference type="PANTHER" id="PTHR46300">
    <property type="entry name" value="P450, PUTATIVE (EUROFUNG)-RELATED-RELATED"/>
    <property type="match status" value="1"/>
</dbReference>
<dbReference type="InterPro" id="IPR001128">
    <property type="entry name" value="Cyt_P450"/>
</dbReference>
<evidence type="ECO:0000256" key="11">
    <source>
        <dbReference type="ARBA" id="ARBA00023136"/>
    </source>
</evidence>
<evidence type="ECO:0000313" key="13">
    <source>
        <dbReference type="Proteomes" id="UP000186601"/>
    </source>
</evidence>
<dbReference type="GO" id="GO:0016020">
    <property type="term" value="C:membrane"/>
    <property type="evidence" value="ECO:0007669"/>
    <property type="project" value="UniProtKB-SubCell"/>
</dbReference>
<dbReference type="GO" id="GO:0016705">
    <property type="term" value="F:oxidoreductase activity, acting on paired donors, with incorporation or reduction of molecular oxygen"/>
    <property type="evidence" value="ECO:0007669"/>
    <property type="project" value="InterPro"/>
</dbReference>
<dbReference type="Gene3D" id="1.10.630.10">
    <property type="entry name" value="Cytochrome P450"/>
    <property type="match status" value="1"/>
</dbReference>
<evidence type="ECO:0000256" key="8">
    <source>
        <dbReference type="ARBA" id="ARBA00023002"/>
    </source>
</evidence>
<evidence type="ECO:0000256" key="4">
    <source>
        <dbReference type="ARBA" id="ARBA00022617"/>
    </source>
</evidence>
<dbReference type="OrthoDB" id="2789670at2759"/>
<evidence type="ECO:0000256" key="3">
    <source>
        <dbReference type="ARBA" id="ARBA00010617"/>
    </source>
</evidence>
<organism evidence="12 13">
    <name type="scientific">Hermanssonia centrifuga</name>
    <dbReference type="NCBI Taxonomy" id="98765"/>
    <lineage>
        <taxon>Eukaryota</taxon>
        <taxon>Fungi</taxon>
        <taxon>Dikarya</taxon>
        <taxon>Basidiomycota</taxon>
        <taxon>Agaricomycotina</taxon>
        <taxon>Agaricomycetes</taxon>
        <taxon>Polyporales</taxon>
        <taxon>Meruliaceae</taxon>
        <taxon>Hermanssonia</taxon>
    </lineage>
</organism>
<keyword evidence="11" id="KW-0472">Membrane</keyword>
<keyword evidence="6" id="KW-0479">Metal-binding</keyword>
<protein>
    <recommendedName>
        <fullName evidence="14">Cytochrome P450</fullName>
    </recommendedName>
</protein>
<dbReference type="SUPFAM" id="SSF48264">
    <property type="entry name" value="Cytochrome P450"/>
    <property type="match status" value="1"/>
</dbReference>
<reference evidence="12 13" key="1">
    <citation type="submission" date="2018-02" db="EMBL/GenBank/DDBJ databases">
        <title>Genome sequence of the basidiomycete white-rot fungus Phlebia centrifuga.</title>
        <authorList>
            <person name="Granchi Z."/>
            <person name="Peng M."/>
            <person name="de Vries R.P."/>
            <person name="Hilden K."/>
            <person name="Makela M.R."/>
            <person name="Grigoriev I."/>
            <person name="Riley R."/>
        </authorList>
    </citation>
    <scope>NUCLEOTIDE SEQUENCE [LARGE SCALE GENOMIC DNA]</scope>
    <source>
        <strain evidence="12 13">FBCC195</strain>
    </source>
</reference>
<dbReference type="GO" id="GO:0020037">
    <property type="term" value="F:heme binding"/>
    <property type="evidence" value="ECO:0007669"/>
    <property type="project" value="InterPro"/>
</dbReference>